<evidence type="ECO:0000256" key="4">
    <source>
        <dbReference type="ARBA" id="ARBA00022448"/>
    </source>
</evidence>
<evidence type="ECO:0000256" key="10">
    <source>
        <dbReference type="SAM" id="Coils"/>
    </source>
</evidence>
<feature type="compositionally biased region" description="Basic and acidic residues" evidence="11">
    <location>
        <begin position="559"/>
        <end position="575"/>
    </location>
</feature>
<evidence type="ECO:0000256" key="3">
    <source>
        <dbReference type="ARBA" id="ARBA00020983"/>
    </source>
</evidence>
<dbReference type="InterPro" id="IPR016632">
    <property type="entry name" value="COG8_Metazoal_Plant"/>
</dbReference>
<keyword evidence="6 9" id="KW-0333">Golgi apparatus</keyword>
<comment type="similarity">
    <text evidence="2 9">Belongs to the COG8 family.</text>
</comment>
<dbReference type="PANTHER" id="PTHR21311:SF0">
    <property type="entry name" value="CONSERVED OLIGOMERIC GOLGI COMPLEX SUBUNIT 8"/>
    <property type="match status" value="1"/>
</dbReference>
<keyword evidence="5 9" id="KW-0653">Protein transport</keyword>
<dbReference type="PIRSF" id="PIRSF015415">
    <property type="entry name" value="COG8"/>
    <property type="match status" value="1"/>
</dbReference>
<dbReference type="EMBL" id="OU015568">
    <property type="protein sequence ID" value="CAG5084648.1"/>
    <property type="molecule type" value="Genomic_DNA"/>
</dbReference>
<dbReference type="InterPro" id="IPR007255">
    <property type="entry name" value="COG8"/>
</dbReference>
<comment type="subcellular location">
    <subcellularLocation>
        <location evidence="1 9">Golgi apparatus membrane</location>
        <topology evidence="1 9">Peripheral membrane protein</topology>
    </subcellularLocation>
</comment>
<protein>
    <recommendedName>
        <fullName evidence="3 9">Conserved oligomeric Golgi complex subunit 8</fullName>
        <shortName evidence="9">COG complex subunit 8</shortName>
    </recommendedName>
    <alternativeName>
        <fullName evidence="8 9">Component of oligomeric Golgi complex 8</fullName>
    </alternativeName>
</protein>
<keyword evidence="10" id="KW-0175">Coiled coil</keyword>
<evidence type="ECO:0000256" key="8">
    <source>
        <dbReference type="ARBA" id="ARBA00031347"/>
    </source>
</evidence>
<reference evidence="12 13" key="1">
    <citation type="submission" date="2021-04" db="EMBL/GenBank/DDBJ databases">
        <authorList>
            <person name="Bliznina A."/>
        </authorList>
    </citation>
    <scope>NUCLEOTIDE SEQUENCE [LARGE SCALE GENOMIC DNA]</scope>
</reference>
<proteinExistence type="inferred from homology"/>
<dbReference type="InterPro" id="IPR016159">
    <property type="entry name" value="Cullin_repeat-like_dom_sf"/>
</dbReference>
<name>A0ABN7RRX7_OIKDI</name>
<evidence type="ECO:0000313" key="13">
    <source>
        <dbReference type="Proteomes" id="UP001158576"/>
    </source>
</evidence>
<feature type="compositionally biased region" description="Polar residues" evidence="11">
    <location>
        <begin position="540"/>
        <end position="556"/>
    </location>
</feature>
<accession>A0ABN7RRX7</accession>
<organism evidence="12 13">
    <name type="scientific">Oikopleura dioica</name>
    <name type="common">Tunicate</name>
    <dbReference type="NCBI Taxonomy" id="34765"/>
    <lineage>
        <taxon>Eukaryota</taxon>
        <taxon>Metazoa</taxon>
        <taxon>Chordata</taxon>
        <taxon>Tunicata</taxon>
        <taxon>Appendicularia</taxon>
        <taxon>Copelata</taxon>
        <taxon>Oikopleuridae</taxon>
        <taxon>Oikopleura</taxon>
    </lineage>
</organism>
<gene>
    <name evidence="12" type="ORF">OKIOD_LOCUS2259</name>
</gene>
<evidence type="ECO:0000256" key="11">
    <source>
        <dbReference type="SAM" id="MobiDB-lite"/>
    </source>
</evidence>
<keyword evidence="4 9" id="KW-0813">Transport</keyword>
<dbReference type="SUPFAM" id="SSF74788">
    <property type="entry name" value="Cullin repeat-like"/>
    <property type="match status" value="1"/>
</dbReference>
<feature type="coiled-coil region" evidence="10">
    <location>
        <begin position="36"/>
        <end position="63"/>
    </location>
</feature>
<keyword evidence="13" id="KW-1185">Reference proteome</keyword>
<evidence type="ECO:0000313" key="12">
    <source>
        <dbReference type="EMBL" id="CAG5084648.1"/>
    </source>
</evidence>
<feature type="region of interest" description="Disordered" evidence="11">
    <location>
        <begin position="516"/>
        <end position="575"/>
    </location>
</feature>
<dbReference type="Proteomes" id="UP001158576">
    <property type="component" value="Chromosome PAR"/>
</dbReference>
<evidence type="ECO:0000256" key="1">
    <source>
        <dbReference type="ARBA" id="ARBA00004395"/>
    </source>
</evidence>
<keyword evidence="7 9" id="KW-0472">Membrane</keyword>
<comment type="subunit">
    <text evidence="9">Component of the conserved oligomeric Golgi complex which is composed of eight different subunits and is required for normal Golgi morphology and localization.</text>
</comment>
<dbReference type="PANTHER" id="PTHR21311">
    <property type="entry name" value="CONSERVED OLIGOMERIC GOLGI COMPLEX COMPONENT 8"/>
    <property type="match status" value="1"/>
</dbReference>
<dbReference type="Pfam" id="PF04124">
    <property type="entry name" value="Dor1"/>
    <property type="match status" value="1"/>
</dbReference>
<evidence type="ECO:0000256" key="2">
    <source>
        <dbReference type="ARBA" id="ARBA00006419"/>
    </source>
</evidence>
<sequence>MESEGVFTDIFPAEWAADPDFCEYLQELSGYPLATLKKEPERLAEAREENQNQTQELAFKNYKTFIQTADCTRDVFSEFSTVEGRLENLLEHLPGAIDNCNAFHEKVSTISHDRKMNNLTKLRYTELLELLEVPQLVDTTVRNGYYEEALELIEFIRKLERKFSHIEIIANIVRAVKASSHLLLNHLLSQLKTNVQLPACLRIISYLRRMNCFSEAELRIKFLQARDFWLQTNLKAIPDNDPHTHITKTIEACRVHMFDIITQYRAIFSDDHSGEGTQSLLFHSWVVRKVNEFLEVLKTDLDRGCASHLEAILAQSMYFGLSFSRVGADFRPLLMPIFMDAAEKYFDDQISKAEQDFLHYMAHFQLAESVSLFSTPIASGGIGISLQPPTSLLEFIPLAVLANGCQTAFSNLRLCCPIALAPKVKGRLKRMANAVIERIIQLHRAEAVSFTSREKESFTKLCSTVISEFLPFINTCLSNLFPAATLAASLGIPVRESVEIYSLDVATICKRLQQHVPTEEDSTTEVQTKPKEEKIPETAITENGDSQQTPELAQENQLDESKQEEKSEEAQGKDN</sequence>
<evidence type="ECO:0000256" key="6">
    <source>
        <dbReference type="ARBA" id="ARBA00023034"/>
    </source>
</evidence>
<evidence type="ECO:0000256" key="7">
    <source>
        <dbReference type="ARBA" id="ARBA00023136"/>
    </source>
</evidence>
<evidence type="ECO:0000256" key="5">
    <source>
        <dbReference type="ARBA" id="ARBA00022927"/>
    </source>
</evidence>
<evidence type="ECO:0000256" key="9">
    <source>
        <dbReference type="PIRNR" id="PIRNR015415"/>
    </source>
</evidence>